<reference evidence="2" key="2">
    <citation type="submission" date="2021-04" db="EMBL/GenBank/DDBJ databases">
        <authorList>
            <person name="Gilroy R."/>
        </authorList>
    </citation>
    <scope>NUCLEOTIDE SEQUENCE</scope>
    <source>
        <strain evidence="2">CHK118-2852</strain>
    </source>
</reference>
<keyword evidence="1 2" id="KW-0378">Hydrolase</keyword>
<gene>
    <name evidence="2" type="ORF">H9807_04330</name>
</gene>
<dbReference type="PROSITE" id="PS51257">
    <property type="entry name" value="PROKAR_LIPOPROTEIN"/>
    <property type="match status" value="1"/>
</dbReference>
<evidence type="ECO:0000313" key="2">
    <source>
        <dbReference type="EMBL" id="HIZ91328.1"/>
    </source>
</evidence>
<dbReference type="AlphaFoldDB" id="A0A9D2KEN6"/>
<comment type="caution">
    <text evidence="2">The sequence shown here is derived from an EMBL/GenBank/DDBJ whole genome shotgun (WGS) entry which is preliminary data.</text>
</comment>
<dbReference type="InterPro" id="IPR012341">
    <property type="entry name" value="6hp_glycosidase-like_sf"/>
</dbReference>
<dbReference type="Pfam" id="PF07470">
    <property type="entry name" value="Glyco_hydro_88"/>
    <property type="match status" value="2"/>
</dbReference>
<proteinExistence type="predicted"/>
<dbReference type="InterPro" id="IPR052043">
    <property type="entry name" value="PolySaccharide_Degr_Enz"/>
</dbReference>
<sequence length="453" mass="50741">MKNYLLLAAVVCLMTGCTTGQKDSQPEVYSQRMVESHGLVDFYCNRHHQVELDSAAWDYVSGLVANAVLKAWTVYPEKTEYYDAVKAFADNSTTPDGSVILNAKGQSALRPSNIDDLPAGNVFFTLYREEQKKGNTKDAERYKNAATLIRNKLKYEHSRIAEGLPGAGGFFHKAVYPNQMWLDGLYMGSTIYAQWQHVFGQENAEDNTQSWSDIALQFKTINQYTYDEGKQLNYHAWSATPQDENSFWANQEGPFKGCSKEFWARGMGWYFAALADVLEYMPKDHADYSDVLAIFNQVAAGLKRWQDPVSGVWYQLLQYDAQVAADGKGDTINGNIYNVGTASNYLEASASCIFTYAYLKGIRLGLLNREIYLPVAEKAYKGLLKTFIREREDGKLDVVQTCASAGLGPAKDPSRTGTINYYLVGKDVKVVENEGKAVGTFILASVEYEQLIR</sequence>
<dbReference type="PANTHER" id="PTHR33886:SF8">
    <property type="entry name" value="UNSATURATED RHAMNOGALACTURONAN HYDROLASE (EUROFUNG)"/>
    <property type="match status" value="1"/>
</dbReference>
<dbReference type="Proteomes" id="UP000824108">
    <property type="component" value="Unassembled WGS sequence"/>
</dbReference>
<dbReference type="SUPFAM" id="SSF48208">
    <property type="entry name" value="Six-hairpin glycosidases"/>
    <property type="match status" value="1"/>
</dbReference>
<dbReference type="InterPro" id="IPR010905">
    <property type="entry name" value="Glyco_hydro_88"/>
</dbReference>
<dbReference type="GO" id="GO:0005975">
    <property type="term" value="P:carbohydrate metabolic process"/>
    <property type="evidence" value="ECO:0007669"/>
    <property type="project" value="InterPro"/>
</dbReference>
<dbReference type="GO" id="GO:0016787">
    <property type="term" value="F:hydrolase activity"/>
    <property type="evidence" value="ECO:0007669"/>
    <property type="project" value="UniProtKB-KW"/>
</dbReference>
<organism evidence="2 3">
    <name type="scientific">Candidatus Bacteroides merdavium</name>
    <dbReference type="NCBI Taxonomy" id="2838472"/>
    <lineage>
        <taxon>Bacteria</taxon>
        <taxon>Pseudomonadati</taxon>
        <taxon>Bacteroidota</taxon>
        <taxon>Bacteroidia</taxon>
        <taxon>Bacteroidales</taxon>
        <taxon>Bacteroidaceae</taxon>
        <taxon>Bacteroides</taxon>
    </lineage>
</organism>
<protein>
    <submittedName>
        <fullName evidence="2">Glycoside hydrolase family 88 protein</fullName>
    </submittedName>
</protein>
<dbReference type="EMBL" id="DXAV01000036">
    <property type="protein sequence ID" value="HIZ91328.1"/>
    <property type="molecule type" value="Genomic_DNA"/>
</dbReference>
<reference evidence="2" key="1">
    <citation type="journal article" date="2021" name="PeerJ">
        <title>Extensive microbial diversity within the chicken gut microbiome revealed by metagenomics and culture.</title>
        <authorList>
            <person name="Gilroy R."/>
            <person name="Ravi A."/>
            <person name="Getino M."/>
            <person name="Pursley I."/>
            <person name="Horton D.L."/>
            <person name="Alikhan N.F."/>
            <person name="Baker D."/>
            <person name="Gharbi K."/>
            <person name="Hall N."/>
            <person name="Watson M."/>
            <person name="Adriaenssens E.M."/>
            <person name="Foster-Nyarko E."/>
            <person name="Jarju S."/>
            <person name="Secka A."/>
            <person name="Antonio M."/>
            <person name="Oren A."/>
            <person name="Chaudhuri R.R."/>
            <person name="La Ragione R."/>
            <person name="Hildebrand F."/>
            <person name="Pallen M.J."/>
        </authorList>
    </citation>
    <scope>NUCLEOTIDE SEQUENCE</scope>
    <source>
        <strain evidence="2">CHK118-2852</strain>
    </source>
</reference>
<dbReference type="Gene3D" id="1.50.10.10">
    <property type="match status" value="1"/>
</dbReference>
<evidence type="ECO:0000256" key="1">
    <source>
        <dbReference type="ARBA" id="ARBA00022801"/>
    </source>
</evidence>
<dbReference type="InterPro" id="IPR008928">
    <property type="entry name" value="6-hairpin_glycosidase_sf"/>
</dbReference>
<accession>A0A9D2KEN6</accession>
<name>A0A9D2KEN6_9BACE</name>
<evidence type="ECO:0000313" key="3">
    <source>
        <dbReference type="Proteomes" id="UP000824108"/>
    </source>
</evidence>
<dbReference type="PANTHER" id="PTHR33886">
    <property type="entry name" value="UNSATURATED RHAMNOGALACTURONAN HYDROLASE (EUROFUNG)"/>
    <property type="match status" value="1"/>
</dbReference>